<dbReference type="PRINTS" id="PR00064">
    <property type="entry name" value="RIBOSOMALL35"/>
</dbReference>
<dbReference type="Gene3D" id="4.10.410.60">
    <property type="match status" value="1"/>
</dbReference>
<protein>
    <recommendedName>
        <fullName evidence="4">50S ribosomal protein L35</fullName>
    </recommendedName>
</protein>
<dbReference type="GO" id="GO:0003735">
    <property type="term" value="F:structural constituent of ribosome"/>
    <property type="evidence" value="ECO:0007669"/>
    <property type="project" value="InterPro"/>
</dbReference>
<dbReference type="InterPro" id="IPR021137">
    <property type="entry name" value="Ribosomal_bL35-like"/>
</dbReference>
<dbReference type="InterPro" id="IPR018265">
    <property type="entry name" value="Ribosomal_bL35_CS"/>
</dbReference>
<dbReference type="NCBIfam" id="TIGR00001">
    <property type="entry name" value="rpmI_bact"/>
    <property type="match status" value="1"/>
</dbReference>
<dbReference type="PANTHER" id="PTHR33343">
    <property type="entry name" value="54S RIBOSOMAL PROTEIN BL35M"/>
    <property type="match status" value="1"/>
</dbReference>
<dbReference type="SUPFAM" id="SSF143034">
    <property type="entry name" value="L35p-like"/>
    <property type="match status" value="1"/>
</dbReference>
<dbReference type="InterPro" id="IPR037229">
    <property type="entry name" value="Ribosomal_bL35_sf"/>
</dbReference>
<dbReference type="PROSITE" id="PS00936">
    <property type="entry name" value="RIBOSOMAL_L35"/>
    <property type="match status" value="1"/>
</dbReference>
<comment type="similarity">
    <text evidence="1 4">Belongs to the bacterial ribosomal protein bL35 family.</text>
</comment>
<reference evidence="5" key="1">
    <citation type="submission" date="2017-05" db="EMBL/GenBank/DDBJ databases">
        <title>Plastid comparative genomics reveals ancient divergence between Glaucophyte genera.</title>
        <authorList>
            <person name="Figueroa-Martinez F.J."/>
            <person name="Jackson C."/>
            <person name="Reyes-Prieto A."/>
        </authorList>
    </citation>
    <scope>NUCLEOTIDE SEQUENCE</scope>
    <source>
        <strain evidence="5">SAG 4.97</strain>
    </source>
</reference>
<keyword evidence="5" id="KW-0934">Plastid</keyword>
<sequence length="65" mass="7688">MYKLKTRRSAAKRFKITGKNKILRRKAFKNHLLQKKNSSRKLRLSKMVSITLKGCKRICLMLPNL</sequence>
<name>A0A3G1IWC1_9EUKA</name>
<dbReference type="AlphaFoldDB" id="A0A3G1IWC1"/>
<accession>A0A3G1IWC1</accession>
<dbReference type="PANTHER" id="PTHR33343:SF1">
    <property type="entry name" value="LARGE RIBOSOMAL SUBUNIT PROTEIN BL35M"/>
    <property type="match status" value="1"/>
</dbReference>
<dbReference type="GO" id="GO:0015934">
    <property type="term" value="C:large ribosomal subunit"/>
    <property type="evidence" value="ECO:0007669"/>
    <property type="project" value="TreeGrafter"/>
</dbReference>
<evidence type="ECO:0000256" key="4">
    <source>
        <dbReference type="RuleBase" id="RU000568"/>
    </source>
</evidence>
<geneLocation type="plastid" evidence="5"/>
<evidence type="ECO:0000313" key="5">
    <source>
        <dbReference type="EMBL" id="ASQ40367.1"/>
    </source>
</evidence>
<dbReference type="HAMAP" id="MF_00514">
    <property type="entry name" value="Ribosomal_bL35"/>
    <property type="match status" value="1"/>
</dbReference>
<keyword evidence="3 4" id="KW-0687">Ribonucleoprotein</keyword>
<evidence type="ECO:0000256" key="3">
    <source>
        <dbReference type="ARBA" id="ARBA00023274"/>
    </source>
</evidence>
<proteinExistence type="inferred from homology"/>
<gene>
    <name evidence="5" type="primary">rpl35</name>
</gene>
<keyword evidence="2 4" id="KW-0689">Ribosomal protein</keyword>
<organism evidence="5">
    <name type="scientific">Cyanoptyche gloeocystis</name>
    <dbReference type="NCBI Taxonomy" id="77922"/>
    <lineage>
        <taxon>Eukaryota</taxon>
        <taxon>Glaucocystophyceae</taxon>
        <taxon>Glaucocystophyceae incertae sedis</taxon>
        <taxon>Cyanoptyche</taxon>
    </lineage>
</organism>
<dbReference type="GO" id="GO:0006412">
    <property type="term" value="P:translation"/>
    <property type="evidence" value="ECO:0007669"/>
    <property type="project" value="InterPro"/>
</dbReference>
<evidence type="ECO:0000256" key="2">
    <source>
        <dbReference type="ARBA" id="ARBA00022980"/>
    </source>
</evidence>
<dbReference type="InterPro" id="IPR001706">
    <property type="entry name" value="Ribosomal_bL35"/>
</dbReference>
<dbReference type="EMBL" id="MF167427">
    <property type="protein sequence ID" value="ASQ40367.1"/>
    <property type="molecule type" value="Genomic_DNA"/>
</dbReference>
<dbReference type="Pfam" id="PF01632">
    <property type="entry name" value="Ribosomal_L35p"/>
    <property type="match status" value="1"/>
</dbReference>
<evidence type="ECO:0000256" key="1">
    <source>
        <dbReference type="ARBA" id="ARBA00006598"/>
    </source>
</evidence>
<dbReference type="FunFam" id="4.10.410.60:FF:000001">
    <property type="entry name" value="50S ribosomal protein L35"/>
    <property type="match status" value="1"/>
</dbReference>